<dbReference type="InterPro" id="IPR036188">
    <property type="entry name" value="FAD/NAD-bd_sf"/>
</dbReference>
<sequence>MAVSIPTPTRTPPPTRDTGTPAYTDGTGTFHPTTRRLVAGRTLAGETIITVDACVIGSGAGGAPVAKELAEGGMRVAVLEDGDWHETASFTARPRDMTPRLYRDAGQIVTVGTPPIGLPLGRAVGGTTLINSGTCFRTPDHVLTQWQRDFGLAELTTANLDPFFRRVEREINVSRVPAGLAGSSARLVLEGAARLGLSGGHLFRNAKGCVGSGVCAFGCPTGAKQHTGITYVPRAWAAGATTYTGVTAQRVVHRDGRVAEVVARTAAGGTLRVRCRHAIVACGTLLTPALLAASGVGQASGELGGNLSIHPASAARAVFDEDLDPWTGVPQSAYVDGLQAEGIMFEGISGPPDQAAASTPRTGAAHRDLMLQARRTASFGVMVHDTARGSVRRRAGQTVIRYDLHPDDAARFQRGMAVLAEIFFAVGAREVVVPLAGVPTLRGGDVGPLTTARIRPRDVSAMAFHPLGTARAGADPATSVVDPDLRMHGIDGLHVCDGSAVPSSLGVNPQITIMALATRLAYHLLGKPAPEHEPVPTAIA</sequence>
<evidence type="ECO:0000313" key="7">
    <source>
        <dbReference type="EMBL" id="XAY05288.1"/>
    </source>
</evidence>
<dbReference type="GO" id="GO:0050660">
    <property type="term" value="F:flavin adenine dinucleotide binding"/>
    <property type="evidence" value="ECO:0007669"/>
    <property type="project" value="InterPro"/>
</dbReference>
<keyword evidence="4 7" id="KW-0560">Oxidoreductase</keyword>
<accession>A0AAU7AUX1</accession>
<dbReference type="EC" id="1.1.-.-" evidence="7"/>
<dbReference type="Pfam" id="PF05199">
    <property type="entry name" value="GMC_oxred_C"/>
    <property type="match status" value="1"/>
</dbReference>
<protein>
    <submittedName>
        <fullName evidence="7">GMC-type oxidoreductase</fullName>
        <ecNumber evidence="7">1.1.-.-</ecNumber>
    </submittedName>
</protein>
<dbReference type="PANTHER" id="PTHR46056:SF12">
    <property type="entry name" value="LONG-CHAIN-ALCOHOL OXIDASE"/>
    <property type="match status" value="1"/>
</dbReference>
<evidence type="ECO:0000259" key="6">
    <source>
        <dbReference type="PROSITE" id="PS51379"/>
    </source>
</evidence>
<dbReference type="InterPro" id="IPR000172">
    <property type="entry name" value="GMC_OxRdtase_N"/>
</dbReference>
<evidence type="ECO:0000256" key="4">
    <source>
        <dbReference type="ARBA" id="ARBA00023002"/>
    </source>
</evidence>
<evidence type="ECO:0000256" key="1">
    <source>
        <dbReference type="ARBA" id="ARBA00010790"/>
    </source>
</evidence>
<dbReference type="AlphaFoldDB" id="A0AAU7AUX1"/>
<dbReference type="GO" id="GO:0016614">
    <property type="term" value="F:oxidoreductase activity, acting on CH-OH group of donors"/>
    <property type="evidence" value="ECO:0007669"/>
    <property type="project" value="InterPro"/>
</dbReference>
<name>A0AAU7AUX1_9ACTN</name>
<dbReference type="EMBL" id="CP114014">
    <property type="protein sequence ID" value="XAY05288.1"/>
    <property type="molecule type" value="Genomic_DNA"/>
</dbReference>
<dbReference type="InterPro" id="IPR007867">
    <property type="entry name" value="GMC_OxRtase_C"/>
</dbReference>
<keyword evidence="3" id="KW-0274">FAD</keyword>
<dbReference type="PANTHER" id="PTHR46056">
    <property type="entry name" value="LONG-CHAIN-ALCOHOL OXIDASE"/>
    <property type="match status" value="1"/>
</dbReference>
<dbReference type="InterPro" id="IPR017896">
    <property type="entry name" value="4Fe4S_Fe-S-bd"/>
</dbReference>
<dbReference type="PROSITE" id="PS00624">
    <property type="entry name" value="GMC_OXRED_2"/>
    <property type="match status" value="1"/>
</dbReference>
<proteinExistence type="inferred from homology"/>
<dbReference type="SUPFAM" id="SSF51905">
    <property type="entry name" value="FAD/NAD(P)-binding domain"/>
    <property type="match status" value="1"/>
</dbReference>
<dbReference type="PROSITE" id="PS51379">
    <property type="entry name" value="4FE4S_FER_2"/>
    <property type="match status" value="1"/>
</dbReference>
<evidence type="ECO:0000256" key="2">
    <source>
        <dbReference type="ARBA" id="ARBA00022630"/>
    </source>
</evidence>
<dbReference type="Pfam" id="PF00732">
    <property type="entry name" value="GMC_oxred_N"/>
    <property type="match status" value="1"/>
</dbReference>
<evidence type="ECO:0000256" key="5">
    <source>
        <dbReference type="SAM" id="MobiDB-lite"/>
    </source>
</evidence>
<keyword evidence="2" id="KW-0285">Flavoprotein</keyword>
<evidence type="ECO:0000256" key="3">
    <source>
        <dbReference type="ARBA" id="ARBA00022827"/>
    </source>
</evidence>
<comment type="similarity">
    <text evidence="1">Belongs to the GMC oxidoreductase family.</text>
</comment>
<feature type="domain" description="4Fe-4S ferredoxin-type" evidence="6">
    <location>
        <begin position="200"/>
        <end position="229"/>
    </location>
</feature>
<dbReference type="Gene3D" id="3.50.50.60">
    <property type="entry name" value="FAD/NAD(P)-binding domain"/>
    <property type="match status" value="2"/>
</dbReference>
<dbReference type="KEGG" id="parq:DSM112329_02136"/>
<reference evidence="7" key="1">
    <citation type="submission" date="2022-12" db="EMBL/GenBank/DDBJ databases">
        <title>Paraconexibacter alkalitolerans sp. nov. and Baekduia alba sp. nov., isolated from soil and emended description of the genera Paraconexibacter (Chun et al., 2020) and Baekduia (An et al., 2020).</title>
        <authorList>
            <person name="Vieira S."/>
            <person name="Huber K.J."/>
            <person name="Geppert A."/>
            <person name="Wolf J."/>
            <person name="Neumann-Schaal M."/>
            <person name="Muesken M."/>
            <person name="Overmann J."/>
        </authorList>
    </citation>
    <scope>NUCLEOTIDE SEQUENCE</scope>
    <source>
        <strain evidence="7">AEG42_29</strain>
    </source>
</reference>
<feature type="region of interest" description="Disordered" evidence="5">
    <location>
        <begin position="1"/>
        <end position="29"/>
    </location>
</feature>
<gene>
    <name evidence="7" type="ORF">DSM112329_02136</name>
</gene>
<organism evidence="7">
    <name type="scientific">Paraconexibacter sp. AEG42_29</name>
    <dbReference type="NCBI Taxonomy" id="2997339"/>
    <lineage>
        <taxon>Bacteria</taxon>
        <taxon>Bacillati</taxon>
        <taxon>Actinomycetota</taxon>
        <taxon>Thermoleophilia</taxon>
        <taxon>Solirubrobacterales</taxon>
        <taxon>Paraconexibacteraceae</taxon>
        <taxon>Paraconexibacter</taxon>
    </lineage>
</organism>